<evidence type="ECO:0000313" key="3">
    <source>
        <dbReference type="Proteomes" id="UP000324800"/>
    </source>
</evidence>
<gene>
    <name evidence="2" type="ORF">EZS28_027643</name>
</gene>
<comment type="caution">
    <text evidence="2">The sequence shown here is derived from an EMBL/GenBank/DDBJ whole genome shotgun (WGS) entry which is preliminary data.</text>
</comment>
<proteinExistence type="predicted"/>
<evidence type="ECO:0000256" key="1">
    <source>
        <dbReference type="SAM" id="Coils"/>
    </source>
</evidence>
<dbReference type="EMBL" id="SNRW01010250">
    <property type="protein sequence ID" value="KAA6376830.1"/>
    <property type="molecule type" value="Genomic_DNA"/>
</dbReference>
<protein>
    <submittedName>
        <fullName evidence="2">Uncharacterized protein</fullName>
    </submittedName>
</protein>
<feature type="non-terminal residue" evidence="2">
    <location>
        <position position="157"/>
    </location>
</feature>
<evidence type="ECO:0000313" key="2">
    <source>
        <dbReference type="EMBL" id="KAA6376830.1"/>
    </source>
</evidence>
<feature type="coiled-coil region" evidence="1">
    <location>
        <begin position="10"/>
        <end position="47"/>
    </location>
</feature>
<name>A0A5J4V342_9EUKA</name>
<dbReference type="Proteomes" id="UP000324800">
    <property type="component" value="Unassembled WGS sequence"/>
</dbReference>
<organism evidence="2 3">
    <name type="scientific">Streblomastix strix</name>
    <dbReference type="NCBI Taxonomy" id="222440"/>
    <lineage>
        <taxon>Eukaryota</taxon>
        <taxon>Metamonada</taxon>
        <taxon>Preaxostyla</taxon>
        <taxon>Oxymonadida</taxon>
        <taxon>Streblomastigidae</taxon>
        <taxon>Streblomastix</taxon>
    </lineage>
</organism>
<keyword evidence="1" id="KW-0175">Coiled coil</keyword>
<sequence>MKEIEKGLIKKNLNQKEIEKEQKKKDLNQKKIEKKLKKKDLNKIEIKRIEELIQLNLKSYVQLLKFQGLANRFPPSLNPHVLVGIIPNRQHAYQEGLKIIRTVKYRHSTVAFNPIISNGIVRFGGFFEDPSNDPFFSIGVTDSSAVFGSCQAPWDRE</sequence>
<accession>A0A5J4V342</accession>
<dbReference type="AlphaFoldDB" id="A0A5J4V342"/>
<reference evidence="2 3" key="1">
    <citation type="submission" date="2019-03" db="EMBL/GenBank/DDBJ databases">
        <title>Single cell metagenomics reveals metabolic interactions within the superorganism composed of flagellate Streblomastix strix and complex community of Bacteroidetes bacteria on its surface.</title>
        <authorList>
            <person name="Treitli S.C."/>
            <person name="Kolisko M."/>
            <person name="Husnik F."/>
            <person name="Keeling P."/>
            <person name="Hampl V."/>
        </authorList>
    </citation>
    <scope>NUCLEOTIDE SEQUENCE [LARGE SCALE GENOMIC DNA]</scope>
    <source>
        <strain evidence="2">ST1C</strain>
    </source>
</reference>